<evidence type="ECO:0000313" key="2">
    <source>
        <dbReference type="EMBL" id="KAK3606823.1"/>
    </source>
</evidence>
<dbReference type="Proteomes" id="UP001195483">
    <property type="component" value="Unassembled WGS sequence"/>
</dbReference>
<feature type="region of interest" description="Disordered" evidence="1">
    <location>
        <begin position="47"/>
        <end position="68"/>
    </location>
</feature>
<evidence type="ECO:0000256" key="1">
    <source>
        <dbReference type="SAM" id="MobiDB-lite"/>
    </source>
</evidence>
<evidence type="ECO:0000313" key="3">
    <source>
        <dbReference type="Proteomes" id="UP001195483"/>
    </source>
</evidence>
<comment type="caution">
    <text evidence="2">The sequence shown here is derived from an EMBL/GenBank/DDBJ whole genome shotgun (WGS) entry which is preliminary data.</text>
</comment>
<protein>
    <submittedName>
        <fullName evidence="2">Uncharacterized protein</fullName>
    </submittedName>
</protein>
<accession>A0AAE0W9A1</accession>
<dbReference type="AlphaFoldDB" id="A0AAE0W9A1"/>
<sequence length="131" mass="14274">MKPAVINAGPKGKASRRDFFITAAVVSTITMPTADAVKMTGMTDCHVSTKPSKPISVASPSPSPTRRRMMGIGCGGVYHCAARRETENHRCPVDVHGFKICERNKQQALPNQQFKQQGKVPARAHPDEPHQ</sequence>
<organism evidence="2 3">
    <name type="scientific">Potamilus streckersoni</name>
    <dbReference type="NCBI Taxonomy" id="2493646"/>
    <lineage>
        <taxon>Eukaryota</taxon>
        <taxon>Metazoa</taxon>
        <taxon>Spiralia</taxon>
        <taxon>Lophotrochozoa</taxon>
        <taxon>Mollusca</taxon>
        <taxon>Bivalvia</taxon>
        <taxon>Autobranchia</taxon>
        <taxon>Heteroconchia</taxon>
        <taxon>Palaeoheterodonta</taxon>
        <taxon>Unionida</taxon>
        <taxon>Unionoidea</taxon>
        <taxon>Unionidae</taxon>
        <taxon>Ambleminae</taxon>
        <taxon>Lampsilini</taxon>
        <taxon>Potamilus</taxon>
    </lineage>
</organism>
<reference evidence="2" key="3">
    <citation type="submission" date="2023-05" db="EMBL/GenBank/DDBJ databases">
        <authorList>
            <person name="Smith C.H."/>
        </authorList>
    </citation>
    <scope>NUCLEOTIDE SEQUENCE</scope>
    <source>
        <strain evidence="2">CHS0354</strain>
        <tissue evidence="2">Mantle</tissue>
    </source>
</reference>
<reference evidence="2" key="2">
    <citation type="journal article" date="2021" name="Genome Biol. Evol.">
        <title>Developing a high-quality reference genome for a parasitic bivalve with doubly uniparental inheritance (Bivalvia: Unionida).</title>
        <authorList>
            <person name="Smith C.H."/>
        </authorList>
    </citation>
    <scope>NUCLEOTIDE SEQUENCE</scope>
    <source>
        <strain evidence="2">CHS0354</strain>
        <tissue evidence="2">Mantle</tissue>
    </source>
</reference>
<reference evidence="2" key="1">
    <citation type="journal article" date="2021" name="Genome Biol. Evol.">
        <title>A High-Quality Reference Genome for a Parasitic Bivalve with Doubly Uniparental Inheritance (Bivalvia: Unionida).</title>
        <authorList>
            <person name="Smith C.H."/>
        </authorList>
    </citation>
    <scope>NUCLEOTIDE SEQUENCE</scope>
    <source>
        <strain evidence="2">CHS0354</strain>
    </source>
</reference>
<feature type="region of interest" description="Disordered" evidence="1">
    <location>
        <begin position="108"/>
        <end position="131"/>
    </location>
</feature>
<dbReference type="EMBL" id="JAEAOA010001141">
    <property type="protein sequence ID" value="KAK3606823.1"/>
    <property type="molecule type" value="Genomic_DNA"/>
</dbReference>
<name>A0AAE0W9A1_9BIVA</name>
<gene>
    <name evidence="2" type="ORF">CHS0354_018417</name>
</gene>
<proteinExistence type="predicted"/>
<keyword evidence="3" id="KW-1185">Reference proteome</keyword>